<feature type="signal peptide" evidence="5">
    <location>
        <begin position="1"/>
        <end position="17"/>
    </location>
</feature>
<dbReference type="InterPro" id="IPR051601">
    <property type="entry name" value="Serine_prot/Carboxylest_S33"/>
</dbReference>
<accession>A0ABQ3Y9S4</accession>
<evidence type="ECO:0000313" key="8">
    <source>
        <dbReference type="EMBL" id="GID76760.1"/>
    </source>
</evidence>
<evidence type="ECO:0000256" key="2">
    <source>
        <dbReference type="ARBA" id="ARBA00022729"/>
    </source>
</evidence>
<dbReference type="RefSeq" id="WP_203769771.1">
    <property type="nucleotide sequence ID" value="NZ_BAAABO010000029.1"/>
</dbReference>
<evidence type="ECO:0000313" key="9">
    <source>
        <dbReference type="Proteomes" id="UP000609879"/>
    </source>
</evidence>
<evidence type="ECO:0000256" key="4">
    <source>
        <dbReference type="SAM" id="MobiDB-lite"/>
    </source>
</evidence>
<feature type="domain" description="AB hydrolase-1" evidence="6">
    <location>
        <begin position="96"/>
        <end position="270"/>
    </location>
</feature>
<keyword evidence="9" id="KW-1185">Reference proteome</keyword>
<feature type="domain" description="Peptidase S33 tripeptidyl aminopeptidase-like C-terminal" evidence="7">
    <location>
        <begin position="374"/>
        <end position="464"/>
    </location>
</feature>
<feature type="chain" id="PRO_5047321580" evidence="5">
    <location>
        <begin position="18"/>
        <end position="468"/>
    </location>
</feature>
<sequence length="468" mass="50357">MKSLLVLAMVAAGPIPAATGTPTLRWHPCPSASRAVPASPSGTASHTAPAGSVASAELIECASLTVPVDWQRPHGQTFELAVARHRAPDPAKRVGTLVFGPGGPGDSGVSQVTQRITRFSERLRDRFDIVSFDPRGVGGSAPMTCDPVLLKSGPAPVLESAGDYQATVEHNQALWKDCAARTGPVWDHADTLSTVRDVDALRRALGERQISFHGSSYGTLLGQEYASRYPGRVRAMVLESVTDHSSRSTASFLSAQAWALEDAFDDFAREQPGTRQVWQRLYADPGRAGITRFDLVAITHKLIKDGEYARLADLLRAMDGGAPGQSVGKLSVVIPAFCADWSLPVHSYADYQRLLRVASRAAPDTHFPAQVFALTTCLGWPHVANPQHDLSVRTKTPLLLLNSRHDPATGVNWARSVERRLGPRGVLVTYEGTGHASSTRSTCMRDVADAYLIDLTVPPRGTSCPRLP</sequence>
<dbReference type="InterPro" id="IPR000073">
    <property type="entry name" value="AB_hydrolase_1"/>
</dbReference>
<comment type="similarity">
    <text evidence="1">Belongs to the peptidase S33 family.</text>
</comment>
<organism evidence="8 9">
    <name type="scientific">Paractinoplanes deccanensis</name>
    <dbReference type="NCBI Taxonomy" id="113561"/>
    <lineage>
        <taxon>Bacteria</taxon>
        <taxon>Bacillati</taxon>
        <taxon>Actinomycetota</taxon>
        <taxon>Actinomycetes</taxon>
        <taxon>Micromonosporales</taxon>
        <taxon>Micromonosporaceae</taxon>
        <taxon>Paractinoplanes</taxon>
    </lineage>
</organism>
<proteinExistence type="inferred from homology"/>
<dbReference type="SUPFAM" id="SSF53474">
    <property type="entry name" value="alpha/beta-Hydrolases"/>
    <property type="match status" value="1"/>
</dbReference>
<dbReference type="PANTHER" id="PTHR43248:SF29">
    <property type="entry name" value="TRIPEPTIDYL AMINOPEPTIDASE"/>
    <property type="match status" value="1"/>
</dbReference>
<reference evidence="8 9" key="1">
    <citation type="submission" date="2021-01" db="EMBL/GenBank/DDBJ databases">
        <title>Whole genome shotgun sequence of Actinoplanes deccanensis NBRC 13994.</title>
        <authorList>
            <person name="Komaki H."/>
            <person name="Tamura T."/>
        </authorList>
    </citation>
    <scope>NUCLEOTIDE SEQUENCE [LARGE SCALE GENOMIC DNA]</scope>
    <source>
        <strain evidence="8 9">NBRC 13994</strain>
    </source>
</reference>
<evidence type="ECO:0000256" key="3">
    <source>
        <dbReference type="ARBA" id="ARBA00022801"/>
    </source>
</evidence>
<evidence type="ECO:0000256" key="1">
    <source>
        <dbReference type="ARBA" id="ARBA00010088"/>
    </source>
</evidence>
<comment type="caution">
    <text evidence="8">The sequence shown here is derived from an EMBL/GenBank/DDBJ whole genome shotgun (WGS) entry which is preliminary data.</text>
</comment>
<keyword evidence="3 8" id="KW-0378">Hydrolase</keyword>
<dbReference type="InterPro" id="IPR013595">
    <property type="entry name" value="Pept_S33_TAP-like_C"/>
</dbReference>
<evidence type="ECO:0000256" key="5">
    <source>
        <dbReference type="SAM" id="SignalP"/>
    </source>
</evidence>
<evidence type="ECO:0000259" key="7">
    <source>
        <dbReference type="Pfam" id="PF08386"/>
    </source>
</evidence>
<feature type="region of interest" description="Disordered" evidence="4">
    <location>
        <begin position="30"/>
        <end position="49"/>
    </location>
</feature>
<feature type="compositionally biased region" description="Low complexity" evidence="4">
    <location>
        <begin position="30"/>
        <end position="41"/>
    </location>
</feature>
<protein>
    <submittedName>
        <fullName evidence="8">Alpha/beta hydrolase</fullName>
    </submittedName>
</protein>
<gene>
    <name evidence="8" type="ORF">Ade02nite_54010</name>
</gene>
<keyword evidence="2 5" id="KW-0732">Signal</keyword>
<dbReference type="GO" id="GO:0016787">
    <property type="term" value="F:hydrolase activity"/>
    <property type="evidence" value="ECO:0007669"/>
    <property type="project" value="UniProtKB-KW"/>
</dbReference>
<dbReference type="Gene3D" id="3.40.50.1820">
    <property type="entry name" value="alpha/beta hydrolase"/>
    <property type="match status" value="1"/>
</dbReference>
<name>A0ABQ3Y9S4_9ACTN</name>
<dbReference type="Pfam" id="PF00561">
    <property type="entry name" value="Abhydrolase_1"/>
    <property type="match status" value="1"/>
</dbReference>
<dbReference type="EMBL" id="BOMI01000108">
    <property type="protein sequence ID" value="GID76760.1"/>
    <property type="molecule type" value="Genomic_DNA"/>
</dbReference>
<dbReference type="Proteomes" id="UP000609879">
    <property type="component" value="Unassembled WGS sequence"/>
</dbReference>
<dbReference type="InterPro" id="IPR029058">
    <property type="entry name" value="AB_hydrolase_fold"/>
</dbReference>
<evidence type="ECO:0000259" key="6">
    <source>
        <dbReference type="Pfam" id="PF00561"/>
    </source>
</evidence>
<dbReference type="Pfam" id="PF08386">
    <property type="entry name" value="Abhydrolase_4"/>
    <property type="match status" value="1"/>
</dbReference>
<dbReference type="PANTHER" id="PTHR43248">
    <property type="entry name" value="2-SUCCINYL-6-HYDROXY-2,4-CYCLOHEXADIENE-1-CARBOXYLATE SYNTHASE"/>
    <property type="match status" value="1"/>
</dbReference>